<dbReference type="Pfam" id="PF11068">
    <property type="entry name" value="YlqD"/>
    <property type="match status" value="1"/>
</dbReference>
<dbReference type="EMBL" id="CP021434">
    <property type="protein sequence ID" value="ARU62416.1"/>
    <property type="molecule type" value="Genomic_DNA"/>
</dbReference>
<dbReference type="KEGG" id="tum:CBW65_16675"/>
<proteinExistence type="predicted"/>
<evidence type="ECO:0000313" key="1">
    <source>
        <dbReference type="EMBL" id="ARU62416.1"/>
    </source>
</evidence>
<keyword evidence="2" id="KW-1185">Reference proteome</keyword>
<name>A0A1Y0IRF9_9BACL</name>
<dbReference type="Gene3D" id="6.10.140.1110">
    <property type="match status" value="1"/>
</dbReference>
<dbReference type="Proteomes" id="UP000195437">
    <property type="component" value="Chromosome"/>
</dbReference>
<sequence>MNVLNLRVPVQVKIILTEDTKAQITGEINQAIQGIQRELDQIDFQSRKALQDAEKNGPQAMNAVQGRINQEVGMRMERREQMMQQLVQIQQSPIGSEIPGGQIDTNVEVRVGDVWEDVIHGTEIVLRDGMVVEIRRAGDHA</sequence>
<dbReference type="AlphaFoldDB" id="A0A1Y0IRF9"/>
<organism evidence="1 2">
    <name type="scientific">Tumebacillus avium</name>
    <dbReference type="NCBI Taxonomy" id="1903704"/>
    <lineage>
        <taxon>Bacteria</taxon>
        <taxon>Bacillati</taxon>
        <taxon>Bacillota</taxon>
        <taxon>Bacilli</taxon>
        <taxon>Bacillales</taxon>
        <taxon>Alicyclobacillaceae</taxon>
        <taxon>Tumebacillus</taxon>
    </lineage>
</organism>
<evidence type="ECO:0000313" key="2">
    <source>
        <dbReference type="Proteomes" id="UP000195437"/>
    </source>
</evidence>
<evidence type="ECO:0008006" key="3">
    <source>
        <dbReference type="Google" id="ProtNLM"/>
    </source>
</evidence>
<accession>A0A1Y0IRF9</accession>
<gene>
    <name evidence="1" type="ORF">CBW65_16675</name>
</gene>
<reference evidence="2" key="1">
    <citation type="submission" date="2017-05" db="EMBL/GenBank/DDBJ databases">
        <authorList>
            <person name="Sung H."/>
        </authorList>
    </citation>
    <scope>NUCLEOTIDE SEQUENCE [LARGE SCALE GENOMIC DNA]</scope>
    <source>
        <strain evidence="2">AR23208</strain>
    </source>
</reference>
<protein>
    <recommendedName>
        <fullName evidence="3">16S rRNA processing protein RimM</fullName>
    </recommendedName>
</protein>
<dbReference type="InterPro" id="IPR021297">
    <property type="entry name" value="YlqD"/>
</dbReference>